<feature type="disulfide bond" evidence="5">
    <location>
        <begin position="91"/>
        <end position="97"/>
    </location>
</feature>
<keyword evidence="4 5" id="KW-1015">Disulfide bond</keyword>
<feature type="disulfide bond" evidence="5">
    <location>
        <begin position="76"/>
        <end position="86"/>
    </location>
</feature>
<feature type="disulfide bond" evidence="5">
    <location>
        <begin position="35"/>
        <end position="221"/>
    </location>
</feature>
<dbReference type="PANTHER" id="PTHR31048">
    <property type="entry name" value="OS03G0233200 PROTEIN"/>
    <property type="match status" value="1"/>
</dbReference>
<feature type="signal peptide" evidence="6">
    <location>
        <begin position="1"/>
        <end position="26"/>
    </location>
</feature>
<dbReference type="InterPro" id="IPR017949">
    <property type="entry name" value="Thaumatin_CS"/>
</dbReference>
<feature type="disulfide bond" evidence="5">
    <location>
        <begin position="141"/>
        <end position="193"/>
    </location>
</feature>
<gene>
    <name evidence="7" type="ORF">U9M48_017388</name>
</gene>
<evidence type="ECO:0000313" key="8">
    <source>
        <dbReference type="Proteomes" id="UP001341281"/>
    </source>
</evidence>
<evidence type="ECO:0000256" key="5">
    <source>
        <dbReference type="PIRSR" id="PIRSR002703-1"/>
    </source>
</evidence>
<dbReference type="PRINTS" id="PR00347">
    <property type="entry name" value="THAUMATIN"/>
</dbReference>
<keyword evidence="8" id="KW-1185">Reference proteome</keyword>
<name>A0AAQ3WP98_PASNO</name>
<dbReference type="FunFam" id="2.60.110.10:FF:000003">
    <property type="entry name" value="Thaumatin I"/>
    <property type="match status" value="1"/>
</dbReference>
<dbReference type="Gene3D" id="2.60.110.10">
    <property type="entry name" value="Thaumatin"/>
    <property type="match status" value="1"/>
</dbReference>
<dbReference type="PROSITE" id="PS00316">
    <property type="entry name" value="THAUMATIN_1"/>
    <property type="match status" value="1"/>
</dbReference>
<feature type="disulfide bond" evidence="5">
    <location>
        <begin position="149"/>
        <end position="159"/>
    </location>
</feature>
<accession>A0AAQ3WP98</accession>
<comment type="similarity">
    <text evidence="1">Belongs to the thaumatin family.</text>
</comment>
<dbReference type="AlphaFoldDB" id="A0AAQ3WP98"/>
<evidence type="ECO:0008006" key="9">
    <source>
        <dbReference type="Google" id="ProtNLM"/>
    </source>
</evidence>
<dbReference type="SMART" id="SM00205">
    <property type="entry name" value="THN"/>
    <property type="match status" value="1"/>
</dbReference>
<evidence type="ECO:0000256" key="4">
    <source>
        <dbReference type="ARBA" id="ARBA00023157"/>
    </source>
</evidence>
<evidence type="ECO:0000256" key="3">
    <source>
        <dbReference type="ARBA" id="ARBA00022577"/>
    </source>
</evidence>
<dbReference type="InterPro" id="IPR001938">
    <property type="entry name" value="Thaumatin"/>
</dbReference>
<evidence type="ECO:0000256" key="1">
    <source>
        <dbReference type="ARBA" id="ARBA00010607"/>
    </source>
</evidence>
<dbReference type="SUPFAM" id="SSF49870">
    <property type="entry name" value="Osmotin, thaumatin-like protein"/>
    <property type="match status" value="1"/>
</dbReference>
<keyword evidence="3" id="KW-0295">Fungicide</keyword>
<dbReference type="PROSITE" id="PS51367">
    <property type="entry name" value="THAUMATIN_2"/>
    <property type="match status" value="1"/>
</dbReference>
<dbReference type="Pfam" id="PF00314">
    <property type="entry name" value="Thaumatin"/>
    <property type="match status" value="1"/>
</dbReference>
<dbReference type="GO" id="GO:0031640">
    <property type="term" value="P:killing of cells of another organism"/>
    <property type="evidence" value="ECO:0007669"/>
    <property type="project" value="UniProtKB-KW"/>
</dbReference>
<organism evidence="7 8">
    <name type="scientific">Paspalum notatum var. saurae</name>
    <dbReference type="NCBI Taxonomy" id="547442"/>
    <lineage>
        <taxon>Eukaryota</taxon>
        <taxon>Viridiplantae</taxon>
        <taxon>Streptophyta</taxon>
        <taxon>Embryophyta</taxon>
        <taxon>Tracheophyta</taxon>
        <taxon>Spermatophyta</taxon>
        <taxon>Magnoliopsida</taxon>
        <taxon>Liliopsida</taxon>
        <taxon>Poales</taxon>
        <taxon>Poaceae</taxon>
        <taxon>PACMAD clade</taxon>
        <taxon>Panicoideae</taxon>
        <taxon>Andropogonodae</taxon>
        <taxon>Paspaleae</taxon>
        <taxon>Paspalinae</taxon>
        <taxon>Paspalum</taxon>
    </lineage>
</organism>
<evidence type="ECO:0000256" key="2">
    <source>
        <dbReference type="ARBA" id="ARBA00022529"/>
    </source>
</evidence>
<reference evidence="7 8" key="1">
    <citation type="submission" date="2024-02" db="EMBL/GenBank/DDBJ databases">
        <title>High-quality chromosome-scale genome assembly of Pensacola bahiagrass (Paspalum notatum Flugge var. saurae).</title>
        <authorList>
            <person name="Vega J.M."/>
            <person name="Podio M."/>
            <person name="Orjuela J."/>
            <person name="Siena L.A."/>
            <person name="Pessino S.C."/>
            <person name="Combes M.C."/>
            <person name="Mariac C."/>
            <person name="Albertini E."/>
            <person name="Pupilli F."/>
            <person name="Ortiz J.P.A."/>
            <person name="Leblanc O."/>
        </authorList>
    </citation>
    <scope>NUCLEOTIDE SEQUENCE [LARGE SCALE GENOMIC DNA]</scope>
    <source>
        <strain evidence="7">R1</strain>
        <tissue evidence="7">Leaf</tissue>
    </source>
</reference>
<dbReference type="GO" id="GO:0050832">
    <property type="term" value="P:defense response to fungus"/>
    <property type="evidence" value="ECO:0007669"/>
    <property type="project" value="UniProtKB-KW"/>
</dbReference>
<dbReference type="PIRSF" id="PIRSF002703">
    <property type="entry name" value="Thaumatin"/>
    <property type="match status" value="1"/>
</dbReference>
<feature type="chain" id="PRO_5043003372" description="Thaumatin-like protein" evidence="6">
    <location>
        <begin position="27"/>
        <end position="222"/>
    </location>
</feature>
<keyword evidence="2" id="KW-0929">Antimicrobial</keyword>
<dbReference type="EMBL" id="CP144748">
    <property type="protein sequence ID" value="WVZ68451.1"/>
    <property type="molecule type" value="Genomic_DNA"/>
</dbReference>
<dbReference type="Proteomes" id="UP001341281">
    <property type="component" value="Chromosome 04"/>
</dbReference>
<evidence type="ECO:0000313" key="7">
    <source>
        <dbReference type="EMBL" id="WVZ68451.1"/>
    </source>
</evidence>
<protein>
    <recommendedName>
        <fullName evidence="9">Thaumatin-like protein</fullName>
    </recommendedName>
</protein>
<proteinExistence type="inferred from homology"/>
<feature type="disulfide bond" evidence="5">
    <location>
        <begin position="173"/>
        <end position="181"/>
    </location>
</feature>
<sequence length="222" mass="22785">MASLSLAKSSALLLAVALAVAVSADAITFNVINHCQDTLWPAALPGGGAALDPGKTWTFEVPAGTAHARVWARTGCHFDGGGRGACETGDCGGALACAVSGTPPATLAEYTLGNPDYVDISLVDGFNVPMSFQCAGKGPSCAADVNARCPGELKVPGGCDSACAKFGGDTYCCQGQFKDQCPPTNYKFFKGLCPDAYSYAKDDQTSTFNCPQGANYDIVLCP</sequence>
<keyword evidence="6" id="KW-0732">Signal</keyword>
<dbReference type="InterPro" id="IPR037176">
    <property type="entry name" value="Osmotin/thaumatin-like_sf"/>
</dbReference>
<feature type="disulfide bond" evidence="5">
    <location>
        <begin position="163"/>
        <end position="172"/>
    </location>
</feature>
<evidence type="ECO:0000256" key="6">
    <source>
        <dbReference type="SAM" id="SignalP"/>
    </source>
</evidence>